<dbReference type="PANTHER" id="PTHR23501:SF87">
    <property type="entry name" value="SIDEROPHORE IRON TRANSPORTER 2"/>
    <property type="match status" value="1"/>
</dbReference>
<evidence type="ECO:0000256" key="2">
    <source>
        <dbReference type="ARBA" id="ARBA00008335"/>
    </source>
</evidence>
<evidence type="ECO:0000256" key="5">
    <source>
        <dbReference type="ARBA" id="ARBA00022989"/>
    </source>
</evidence>
<name>A0A2J6PZG0_9HELO</name>
<organism evidence="10 11">
    <name type="scientific">Hyaloscypha hepaticicola</name>
    <dbReference type="NCBI Taxonomy" id="2082293"/>
    <lineage>
        <taxon>Eukaryota</taxon>
        <taxon>Fungi</taxon>
        <taxon>Dikarya</taxon>
        <taxon>Ascomycota</taxon>
        <taxon>Pezizomycotina</taxon>
        <taxon>Leotiomycetes</taxon>
        <taxon>Helotiales</taxon>
        <taxon>Hyaloscyphaceae</taxon>
        <taxon>Hyaloscypha</taxon>
    </lineage>
</organism>
<feature type="transmembrane region" description="Helical" evidence="8">
    <location>
        <begin position="254"/>
        <end position="273"/>
    </location>
</feature>
<dbReference type="PROSITE" id="PS50850">
    <property type="entry name" value="MFS"/>
    <property type="match status" value="1"/>
</dbReference>
<dbReference type="Proteomes" id="UP000235672">
    <property type="component" value="Unassembled WGS sequence"/>
</dbReference>
<evidence type="ECO:0000313" key="11">
    <source>
        <dbReference type="Proteomes" id="UP000235672"/>
    </source>
</evidence>
<dbReference type="InterPro" id="IPR036259">
    <property type="entry name" value="MFS_trans_sf"/>
</dbReference>
<feature type="transmembrane region" description="Helical" evidence="8">
    <location>
        <begin position="417"/>
        <end position="437"/>
    </location>
</feature>
<feature type="transmembrane region" description="Helical" evidence="8">
    <location>
        <begin position="531"/>
        <end position="550"/>
    </location>
</feature>
<dbReference type="Gene3D" id="1.20.1250.20">
    <property type="entry name" value="MFS general substrate transporter like domains"/>
    <property type="match status" value="2"/>
</dbReference>
<evidence type="ECO:0000256" key="1">
    <source>
        <dbReference type="ARBA" id="ARBA00004141"/>
    </source>
</evidence>
<keyword evidence="6" id="KW-0406">Ion transport</keyword>
<comment type="similarity">
    <text evidence="2">Belongs to the major facilitator superfamily.</text>
</comment>
<feature type="transmembrane region" description="Helical" evidence="8">
    <location>
        <begin position="174"/>
        <end position="191"/>
    </location>
</feature>
<dbReference type="OrthoDB" id="2241241at2759"/>
<accession>A0A2J6PZG0</accession>
<evidence type="ECO:0000256" key="8">
    <source>
        <dbReference type="SAM" id="Phobius"/>
    </source>
</evidence>
<keyword evidence="3" id="KW-0813">Transport</keyword>
<keyword evidence="11" id="KW-1185">Reference proteome</keyword>
<dbReference type="EMBL" id="KZ613489">
    <property type="protein sequence ID" value="PMD19413.1"/>
    <property type="molecule type" value="Genomic_DNA"/>
</dbReference>
<evidence type="ECO:0000256" key="6">
    <source>
        <dbReference type="ARBA" id="ARBA00023065"/>
    </source>
</evidence>
<dbReference type="GO" id="GO:0015343">
    <property type="term" value="F:siderophore-iron transmembrane transporter activity"/>
    <property type="evidence" value="ECO:0007669"/>
    <property type="project" value="TreeGrafter"/>
</dbReference>
<protein>
    <submittedName>
        <fullName evidence="10">Siderophore iron transporter-like protein</fullName>
    </submittedName>
</protein>
<feature type="transmembrane region" description="Helical" evidence="8">
    <location>
        <begin position="393"/>
        <end position="411"/>
    </location>
</feature>
<feature type="transmembrane region" description="Helical" evidence="8">
    <location>
        <begin position="324"/>
        <end position="348"/>
    </location>
</feature>
<dbReference type="GO" id="GO:0005886">
    <property type="term" value="C:plasma membrane"/>
    <property type="evidence" value="ECO:0007669"/>
    <property type="project" value="TreeGrafter"/>
</dbReference>
<dbReference type="FunFam" id="1.20.1250.20:FF:000197">
    <property type="entry name" value="Siderophore iron transporter 1"/>
    <property type="match status" value="1"/>
</dbReference>
<dbReference type="InterPro" id="IPR020846">
    <property type="entry name" value="MFS_dom"/>
</dbReference>
<evidence type="ECO:0000259" key="9">
    <source>
        <dbReference type="PROSITE" id="PS50850"/>
    </source>
</evidence>
<dbReference type="PANTHER" id="PTHR23501">
    <property type="entry name" value="MAJOR FACILITATOR SUPERFAMILY"/>
    <property type="match status" value="1"/>
</dbReference>
<proteinExistence type="inferred from homology"/>
<dbReference type="SUPFAM" id="SSF103473">
    <property type="entry name" value="MFS general substrate transporter"/>
    <property type="match status" value="1"/>
</dbReference>
<feature type="transmembrane region" description="Helical" evidence="8">
    <location>
        <begin position="40"/>
        <end position="58"/>
    </location>
</feature>
<evidence type="ECO:0000256" key="3">
    <source>
        <dbReference type="ARBA" id="ARBA00022448"/>
    </source>
</evidence>
<reference evidence="10 11" key="1">
    <citation type="submission" date="2016-05" db="EMBL/GenBank/DDBJ databases">
        <title>A degradative enzymes factory behind the ericoid mycorrhizal symbiosis.</title>
        <authorList>
            <consortium name="DOE Joint Genome Institute"/>
            <person name="Martino E."/>
            <person name="Morin E."/>
            <person name="Grelet G."/>
            <person name="Kuo A."/>
            <person name="Kohler A."/>
            <person name="Daghino S."/>
            <person name="Barry K."/>
            <person name="Choi C."/>
            <person name="Cichocki N."/>
            <person name="Clum A."/>
            <person name="Copeland A."/>
            <person name="Hainaut M."/>
            <person name="Haridas S."/>
            <person name="Labutti K."/>
            <person name="Lindquist E."/>
            <person name="Lipzen A."/>
            <person name="Khouja H.-R."/>
            <person name="Murat C."/>
            <person name="Ohm R."/>
            <person name="Olson A."/>
            <person name="Spatafora J."/>
            <person name="Veneault-Fourrey C."/>
            <person name="Henrissat B."/>
            <person name="Grigoriev I."/>
            <person name="Martin F."/>
            <person name="Perotto S."/>
        </authorList>
    </citation>
    <scope>NUCLEOTIDE SEQUENCE [LARGE SCALE GENOMIC DNA]</scope>
    <source>
        <strain evidence="10 11">UAMH 7357</strain>
    </source>
</reference>
<sequence length="602" mass="65360">MGDNQDFEVNSRESGTEANLNEAQAGVQNIEAVSMTWTKWGLIAAYASIFLMAFTTSLEGQVMQSLSVFATSSFNNHSLISTVYVIQGVVNAVIKPPMAKIADVFGRLEAFSFSALLYVIGYIQMATSSNVQTYATAQIFYSVGNTGLQILQQIFIADTSNLLNRALWSSMPDTPFLITVWIGSIIGNAIYKTTTWRWGYGIWCIILPATLLPLALTLFLNNKKAKKLGLTASSQWRGLGTAQLLKKLWTEIDIGGIVLLSAGFALILIPLTIAGKAAEGWKSGSIIAMLVIGFLCLVIFPFWDSNTKLAPRPLIPLYFLKSRTFCAGCGVGFFYFMVFYLSVQPYFYSYLLVVQNQSITSAGHITQTFSFTSTIASIIISLIIKYTKIYKPYIVVGTLIYILGIGLMIKFRTQGVSVGQIVGTQICLGIGGAMLNVPAQLGIQVSTNHQHVAVATAVYLTSVEIGGAVGSAISGAIWGKNIPAKLREYLPAAAMGDAMAIYNSIDVATGYKVGSAERIAIDRAYQETMRILLIVAICVAVPLVPLSLVMGDYGLDGREQGVKGRVVGGRVERGDVVAGTYARRKAWFWLPKMKKRTVLQAP</sequence>
<feature type="transmembrane region" description="Helical" evidence="8">
    <location>
        <begin position="197"/>
        <end position="220"/>
    </location>
</feature>
<feature type="transmembrane region" description="Helical" evidence="8">
    <location>
        <begin position="285"/>
        <end position="303"/>
    </location>
</feature>
<keyword evidence="5 8" id="KW-1133">Transmembrane helix</keyword>
<gene>
    <name evidence="10" type="ORF">NA56DRAFT_628792</name>
</gene>
<feature type="domain" description="Major facilitator superfamily (MFS) profile" evidence="9">
    <location>
        <begin position="41"/>
        <end position="554"/>
    </location>
</feature>
<dbReference type="AlphaFoldDB" id="A0A2J6PZG0"/>
<evidence type="ECO:0000256" key="7">
    <source>
        <dbReference type="ARBA" id="ARBA00023136"/>
    </source>
</evidence>
<comment type="subcellular location">
    <subcellularLocation>
        <location evidence="1">Membrane</location>
        <topology evidence="1">Multi-pass membrane protein</topology>
    </subcellularLocation>
</comment>
<evidence type="ECO:0000256" key="4">
    <source>
        <dbReference type="ARBA" id="ARBA00022692"/>
    </source>
</evidence>
<feature type="transmembrane region" description="Helical" evidence="8">
    <location>
        <begin position="368"/>
        <end position="386"/>
    </location>
</feature>
<keyword evidence="7 8" id="KW-0472">Membrane</keyword>
<dbReference type="Pfam" id="PF07690">
    <property type="entry name" value="MFS_1"/>
    <property type="match status" value="1"/>
</dbReference>
<evidence type="ECO:0000313" key="10">
    <source>
        <dbReference type="EMBL" id="PMD19413.1"/>
    </source>
</evidence>
<dbReference type="InterPro" id="IPR011701">
    <property type="entry name" value="MFS"/>
</dbReference>
<keyword evidence="4 8" id="KW-0812">Transmembrane</keyword>